<dbReference type="InterPro" id="IPR027056">
    <property type="entry name" value="Gluconate_2DH_su3"/>
</dbReference>
<dbReference type="RefSeq" id="WP_041050343.1">
    <property type="nucleotide sequence ID" value="NZ_JXAK01000050.1"/>
</dbReference>
<evidence type="ECO:0008006" key="3">
    <source>
        <dbReference type="Google" id="ProtNLM"/>
    </source>
</evidence>
<comment type="caution">
    <text evidence="1">The sequence shown here is derived from an EMBL/GenBank/DDBJ whole genome shotgun (WGS) entry which is preliminary data.</text>
</comment>
<evidence type="ECO:0000313" key="1">
    <source>
        <dbReference type="EMBL" id="KIL38815.1"/>
    </source>
</evidence>
<organism evidence="1 2">
    <name type="scientific">Gordoniibacillus kamchatkensis</name>
    <dbReference type="NCBI Taxonomy" id="1590651"/>
    <lineage>
        <taxon>Bacteria</taxon>
        <taxon>Bacillati</taxon>
        <taxon>Bacillota</taxon>
        <taxon>Bacilli</taxon>
        <taxon>Bacillales</taxon>
        <taxon>Paenibacillaceae</taxon>
        <taxon>Gordoniibacillus</taxon>
    </lineage>
</organism>
<dbReference type="Pfam" id="PF13618">
    <property type="entry name" value="Gluconate_2-dh3"/>
    <property type="match status" value="1"/>
</dbReference>
<dbReference type="Proteomes" id="UP000031967">
    <property type="component" value="Unassembled WGS sequence"/>
</dbReference>
<proteinExistence type="predicted"/>
<reference evidence="1 2" key="1">
    <citation type="submission" date="2014-12" db="EMBL/GenBank/DDBJ databases">
        <title>Draft genome sequence of Paenibacillus kamchatkensis strain B-2647.</title>
        <authorList>
            <person name="Karlyshev A.V."/>
            <person name="Kudryashova E.B."/>
        </authorList>
    </citation>
    <scope>NUCLEOTIDE SEQUENCE [LARGE SCALE GENOMIC DNA]</scope>
    <source>
        <strain evidence="1 2">VKM B-2647</strain>
    </source>
</reference>
<dbReference type="EMBL" id="JXAK01000050">
    <property type="protein sequence ID" value="KIL38815.1"/>
    <property type="molecule type" value="Genomic_DNA"/>
</dbReference>
<name>A0ABR5ADZ6_9BACL</name>
<protein>
    <recommendedName>
        <fullName evidence="3">Gluconate 2-dehydrogenase subunit 3 family protein</fullName>
    </recommendedName>
</protein>
<gene>
    <name evidence="1" type="ORF">SD70_23805</name>
</gene>
<sequence length="197" mass="22614">MKNSKYPTYDVMEQQEHWDEHTRSIVSSRLVREHGYRFLTTVEAETLRAWCPLLVDDTRADIIQYVLCHIDETLEKNKGESQRKPGVPPERELLRSGLKAMEQAALSAHGRNFFHLDEETRRKLLTELSQADAEPSSVWNGVPQKELFGKVLALTVESYYSHPTVWSEIGYGGPAYPRGYVRTNIGQLDPWEAKAEP</sequence>
<accession>A0ABR5ADZ6</accession>
<evidence type="ECO:0000313" key="2">
    <source>
        <dbReference type="Proteomes" id="UP000031967"/>
    </source>
</evidence>
<keyword evidence="2" id="KW-1185">Reference proteome</keyword>